<dbReference type="Proteomes" id="UP000238325">
    <property type="component" value="Unassembled WGS sequence"/>
</dbReference>
<organism evidence="1 4">
    <name type="scientific">Chryseobacterium culicis</name>
    <dbReference type="NCBI Taxonomy" id="680127"/>
    <lineage>
        <taxon>Bacteria</taxon>
        <taxon>Pseudomonadati</taxon>
        <taxon>Bacteroidota</taxon>
        <taxon>Flavobacteriia</taxon>
        <taxon>Flavobacteriales</taxon>
        <taxon>Weeksellaceae</taxon>
        <taxon>Chryseobacterium group</taxon>
        <taxon>Chryseobacterium</taxon>
    </lineage>
</organism>
<proteinExistence type="predicted"/>
<comment type="caution">
    <text evidence="1">The sequence shown here is derived from an EMBL/GenBank/DDBJ whole genome shotgun (WGS) entry which is preliminary data.</text>
</comment>
<dbReference type="OrthoDB" id="1248222at2"/>
<name>A0A2S9CS96_CHRCI</name>
<dbReference type="EMBL" id="PCPP01000002">
    <property type="protein sequence ID" value="PRB83388.1"/>
    <property type="molecule type" value="Genomic_DNA"/>
</dbReference>
<evidence type="ECO:0000313" key="3">
    <source>
        <dbReference type="Proteomes" id="UP000238325"/>
    </source>
</evidence>
<reference evidence="3 4" key="1">
    <citation type="submission" date="2017-09" db="EMBL/GenBank/DDBJ databases">
        <title>Genomic, metabolic, and phenotypic characteristics of bacterial isolates from the natural microbiome of the model nematode Caenorhabditis elegans.</title>
        <authorList>
            <person name="Zimmermann J."/>
            <person name="Obeng N."/>
            <person name="Yang W."/>
            <person name="Obeng O."/>
            <person name="Kissoyan K."/>
            <person name="Pees B."/>
            <person name="Dirksen P."/>
            <person name="Hoppner M."/>
            <person name="Franke A."/>
            <person name="Rosenstiel P."/>
            <person name="Leippe M."/>
            <person name="Dierking K."/>
            <person name="Kaleta C."/>
            <person name="Schulenburg H."/>
        </authorList>
    </citation>
    <scope>NUCLEOTIDE SEQUENCE [LARGE SCALE GENOMIC DNA]</scope>
    <source>
        <strain evidence="1 4">MYb25</strain>
        <strain evidence="2 3">MYb44</strain>
    </source>
</reference>
<dbReference type="EMBL" id="PCPH01000003">
    <property type="protein sequence ID" value="PRB89630.1"/>
    <property type="molecule type" value="Genomic_DNA"/>
</dbReference>
<dbReference type="AlphaFoldDB" id="A0A2S9CS96"/>
<keyword evidence="3" id="KW-1185">Reference proteome</keyword>
<gene>
    <name evidence="1" type="ORF">CQ022_14860</name>
    <name evidence="2" type="ORF">CQ033_13755</name>
</gene>
<sequence>MKHIIFLLIFLVNFLGAQEFPTKFEENGKFGLKDQTNILLPAIYDRITTDILIVTHKANETTIYDQKLSMLYKEQEILTYRYSENPDILQIILNNGTLVTYTRDGLLSNTSQLSPQKESDKSYKEDKNNGYQIYTIEKNKIREKSFNIFMDPEDELLNIKYPSYGQDPKFLNNKKSLEIEYTLRRKSTSNEKIIDYGDSEERLFSPLKISYIISKLKNKYGVWDFKEQKEIIPFHYKKIISYQNYLYLEKDGLSTFYPNIGTDPKYKKLEPYIGAFARFETPDGKKGWVDRKGKEYFDQ</sequence>
<accession>A0A2S9CS96</accession>
<evidence type="ECO:0000313" key="4">
    <source>
        <dbReference type="Proteomes" id="UP000238534"/>
    </source>
</evidence>
<protein>
    <recommendedName>
        <fullName evidence="5">WG containing repeat-containing protein</fullName>
    </recommendedName>
</protein>
<evidence type="ECO:0000313" key="1">
    <source>
        <dbReference type="EMBL" id="PRB83388.1"/>
    </source>
</evidence>
<evidence type="ECO:0000313" key="2">
    <source>
        <dbReference type="EMBL" id="PRB89630.1"/>
    </source>
</evidence>
<dbReference type="Proteomes" id="UP000238534">
    <property type="component" value="Unassembled WGS sequence"/>
</dbReference>
<dbReference type="RefSeq" id="WP_105683128.1">
    <property type="nucleotide sequence ID" value="NZ_JBBGZD010000002.1"/>
</dbReference>
<evidence type="ECO:0008006" key="5">
    <source>
        <dbReference type="Google" id="ProtNLM"/>
    </source>
</evidence>